<dbReference type="EMBL" id="DVMN01000071">
    <property type="protein sequence ID" value="HIU21380.1"/>
    <property type="molecule type" value="Genomic_DNA"/>
</dbReference>
<gene>
    <name evidence="2" type="ORF">IAD51_04020</name>
</gene>
<reference evidence="2" key="2">
    <citation type="journal article" date="2021" name="PeerJ">
        <title>Extensive microbial diversity within the chicken gut microbiome revealed by metagenomics and culture.</title>
        <authorList>
            <person name="Gilroy R."/>
            <person name="Ravi A."/>
            <person name="Getino M."/>
            <person name="Pursley I."/>
            <person name="Horton D.L."/>
            <person name="Alikhan N.F."/>
            <person name="Baker D."/>
            <person name="Gharbi K."/>
            <person name="Hall N."/>
            <person name="Watson M."/>
            <person name="Adriaenssens E.M."/>
            <person name="Foster-Nyarko E."/>
            <person name="Jarju S."/>
            <person name="Secka A."/>
            <person name="Antonio M."/>
            <person name="Oren A."/>
            <person name="Chaudhuri R.R."/>
            <person name="La Ragione R."/>
            <person name="Hildebrand F."/>
            <person name="Pallen M.J."/>
        </authorList>
    </citation>
    <scope>NUCLEOTIDE SEQUENCE</scope>
    <source>
        <strain evidence="2">1063</strain>
    </source>
</reference>
<reference evidence="2" key="1">
    <citation type="submission" date="2020-10" db="EMBL/GenBank/DDBJ databases">
        <authorList>
            <person name="Gilroy R."/>
        </authorList>
    </citation>
    <scope>NUCLEOTIDE SEQUENCE</scope>
    <source>
        <strain evidence="2">1063</strain>
    </source>
</reference>
<dbReference type="AlphaFoldDB" id="A0A9D1L282"/>
<evidence type="ECO:0000313" key="3">
    <source>
        <dbReference type="Proteomes" id="UP000824088"/>
    </source>
</evidence>
<proteinExistence type="predicted"/>
<feature type="compositionally biased region" description="Basic and acidic residues" evidence="1">
    <location>
        <begin position="16"/>
        <end position="44"/>
    </location>
</feature>
<sequence length="218" mass="24023">MKKKEPELKGVPAEESGAKKDGTAAEEAEVREAADGGENKEEKGSACGKFRNPEELLKAYGELEKEFTRRSQRLAEAERMLAEKEAPFEPTAEEWKGAVDKFFVEIPAAKPFAKEMAKEIMSHPELKSDRNCLTNALVRVLAASFRTPEQMLSDGQFLREHVLTSTAVKAAVVEGYLKGLREGQPPVVMRDGGQFGVAPRKVPKSIEEAGSLFLKDTE</sequence>
<name>A0A9D1L282_9FIRM</name>
<organism evidence="2 3">
    <name type="scientific">Candidatus Limadaptatus stercorigallinarum</name>
    <dbReference type="NCBI Taxonomy" id="2840845"/>
    <lineage>
        <taxon>Bacteria</taxon>
        <taxon>Bacillati</taxon>
        <taxon>Bacillota</taxon>
        <taxon>Clostridia</taxon>
        <taxon>Eubacteriales</taxon>
        <taxon>Candidatus Limadaptatus</taxon>
    </lineage>
</organism>
<protein>
    <submittedName>
        <fullName evidence="2">Uncharacterized protein</fullName>
    </submittedName>
</protein>
<accession>A0A9D1L282</accession>
<dbReference type="Proteomes" id="UP000824088">
    <property type="component" value="Unassembled WGS sequence"/>
</dbReference>
<evidence type="ECO:0000256" key="1">
    <source>
        <dbReference type="SAM" id="MobiDB-lite"/>
    </source>
</evidence>
<feature type="region of interest" description="Disordered" evidence="1">
    <location>
        <begin position="1"/>
        <end position="48"/>
    </location>
</feature>
<comment type="caution">
    <text evidence="2">The sequence shown here is derived from an EMBL/GenBank/DDBJ whole genome shotgun (WGS) entry which is preliminary data.</text>
</comment>
<evidence type="ECO:0000313" key="2">
    <source>
        <dbReference type="EMBL" id="HIU21380.1"/>
    </source>
</evidence>